<dbReference type="OrthoDB" id="9802365at2"/>
<keyword evidence="11" id="KW-0411">Iron-sulfur</keyword>
<dbReference type="InterPro" id="IPR011257">
    <property type="entry name" value="DNA_glycosylase"/>
</dbReference>
<dbReference type="InterPro" id="IPR003265">
    <property type="entry name" value="HhH-GPD_domain"/>
</dbReference>
<feature type="domain" description="HhH-GPD" evidence="15">
    <location>
        <begin position="39"/>
        <end position="193"/>
    </location>
</feature>
<dbReference type="InterPro" id="IPR044298">
    <property type="entry name" value="MIG/MutY"/>
</dbReference>
<evidence type="ECO:0000256" key="8">
    <source>
        <dbReference type="ARBA" id="ARBA00022763"/>
    </source>
</evidence>
<dbReference type="CDD" id="cd03431">
    <property type="entry name" value="NUDIX_DNA_Glycosylase_C-MutY"/>
    <property type="match status" value="1"/>
</dbReference>
<accession>A0A060NMU2</accession>
<organism evidence="16 17">
    <name type="scientific">Serpentinimonas maccroryi</name>
    <dbReference type="NCBI Taxonomy" id="1458426"/>
    <lineage>
        <taxon>Bacteria</taxon>
        <taxon>Pseudomonadati</taxon>
        <taxon>Pseudomonadota</taxon>
        <taxon>Betaproteobacteria</taxon>
        <taxon>Burkholderiales</taxon>
        <taxon>Comamonadaceae</taxon>
        <taxon>Serpentinimonas</taxon>
    </lineage>
</organism>
<comment type="cofactor">
    <cofactor evidence="14">
        <name>[4Fe-4S] cluster</name>
        <dbReference type="ChEBI" id="CHEBI:49883"/>
    </cofactor>
    <text evidence="14">Binds 1 [4Fe-4S] cluster.</text>
</comment>
<dbReference type="GO" id="GO:0034039">
    <property type="term" value="F:8-oxo-7,8-dihydroguanine DNA N-glycosylase activity"/>
    <property type="evidence" value="ECO:0007669"/>
    <property type="project" value="TreeGrafter"/>
</dbReference>
<dbReference type="InterPro" id="IPR029119">
    <property type="entry name" value="MutY_C"/>
</dbReference>
<evidence type="ECO:0000256" key="10">
    <source>
        <dbReference type="ARBA" id="ARBA00023004"/>
    </source>
</evidence>
<dbReference type="InterPro" id="IPR005760">
    <property type="entry name" value="A/G_AdeGlyc_MutY"/>
</dbReference>
<dbReference type="STRING" id="1458426.SMCB_0884"/>
<dbReference type="EC" id="3.2.2.31" evidence="4 14"/>
<evidence type="ECO:0000313" key="17">
    <source>
        <dbReference type="Proteomes" id="UP000066014"/>
    </source>
</evidence>
<evidence type="ECO:0000256" key="14">
    <source>
        <dbReference type="RuleBase" id="RU365096"/>
    </source>
</evidence>
<gene>
    <name evidence="16" type="ORF">SMCB_0884</name>
</gene>
<dbReference type="GO" id="GO:0032357">
    <property type="term" value="F:oxidized purine DNA binding"/>
    <property type="evidence" value="ECO:0007669"/>
    <property type="project" value="TreeGrafter"/>
</dbReference>
<evidence type="ECO:0000256" key="11">
    <source>
        <dbReference type="ARBA" id="ARBA00023014"/>
    </source>
</evidence>
<evidence type="ECO:0000256" key="7">
    <source>
        <dbReference type="ARBA" id="ARBA00022723"/>
    </source>
</evidence>
<dbReference type="InterPro" id="IPR003651">
    <property type="entry name" value="Endonuclease3_FeS-loop_motif"/>
</dbReference>
<dbReference type="HOGENOM" id="CLU_012862_0_2_4"/>
<sequence>MAQALFFDALVAWQRRLGRHHLPWQGTRDPYRVWLSEIMLQQTQVATVRPYYERFVQRFPDVRALAQAESDEVLAHWSGLGYYSRARHLHACARLVVQEGGRWPGSAAELQRLPGIGASTAAAIAAFCFGERVSILDGNAKRLLARLLAFGGDLAHAPTQRTLWQQAQGLLPENASATDMAAYTQGLMDLGAQICTRSKPRCPECPVAALCLGLAQQRVAELPHKSRRSPRRLEDWWLLLLRRADGAIWLQQRPPRGIWAGLYAPPVLATQHAALQAPPGARAGHAPTLHPVISHSLTHRELRLHLVQWQWAADAPEPVWGPGRWLLSVGQPPVALPAPIRTWLLEHLPPAAGAGTGFEV</sequence>
<dbReference type="Pfam" id="PF00730">
    <property type="entry name" value="HhH-GPD"/>
    <property type="match status" value="1"/>
</dbReference>
<evidence type="ECO:0000256" key="13">
    <source>
        <dbReference type="ARBA" id="ARBA00023295"/>
    </source>
</evidence>
<dbReference type="SMART" id="SM00478">
    <property type="entry name" value="ENDO3c"/>
    <property type="match status" value="1"/>
</dbReference>
<protein>
    <recommendedName>
        <fullName evidence="5 14">Adenine DNA glycosylase</fullName>
        <ecNumber evidence="4 14">3.2.2.31</ecNumber>
    </recommendedName>
</protein>
<evidence type="ECO:0000256" key="3">
    <source>
        <dbReference type="ARBA" id="ARBA00008343"/>
    </source>
</evidence>
<evidence type="ECO:0000256" key="4">
    <source>
        <dbReference type="ARBA" id="ARBA00012045"/>
    </source>
</evidence>
<evidence type="ECO:0000256" key="2">
    <source>
        <dbReference type="ARBA" id="ARBA00002933"/>
    </source>
</evidence>
<dbReference type="AlphaFoldDB" id="A0A060NMU2"/>
<dbReference type="EMBL" id="AP014569">
    <property type="protein sequence ID" value="BAO83112.1"/>
    <property type="molecule type" value="Genomic_DNA"/>
</dbReference>
<keyword evidence="17" id="KW-1185">Reference proteome</keyword>
<proteinExistence type="inferred from homology"/>
<keyword evidence="6" id="KW-0004">4Fe-4S</keyword>
<dbReference type="SMART" id="SM00525">
    <property type="entry name" value="FES"/>
    <property type="match status" value="1"/>
</dbReference>
<comment type="catalytic activity">
    <reaction evidence="1 14">
        <text>Hydrolyzes free adenine bases from 7,8-dihydro-8-oxoguanine:adenine mismatched double-stranded DNA, leaving an apurinic site.</text>
        <dbReference type="EC" id="3.2.2.31"/>
    </reaction>
</comment>
<dbReference type="GO" id="GO:0051539">
    <property type="term" value="F:4 iron, 4 sulfur cluster binding"/>
    <property type="evidence" value="ECO:0007669"/>
    <property type="project" value="UniProtKB-UniRule"/>
</dbReference>
<evidence type="ECO:0000256" key="6">
    <source>
        <dbReference type="ARBA" id="ARBA00022485"/>
    </source>
</evidence>
<dbReference type="GO" id="GO:0006284">
    <property type="term" value="P:base-excision repair"/>
    <property type="evidence" value="ECO:0007669"/>
    <property type="project" value="UniProtKB-UniRule"/>
</dbReference>
<keyword evidence="7" id="KW-0479">Metal-binding</keyword>
<comment type="function">
    <text evidence="2">Adenine glycosylase active on G-A mispairs. MutY also corrects error-prone DNA synthesis past GO lesions which are due to the oxidatively damaged form of guanine: 7,8-dihydro-8-oxoguanine (8-oxo-dGTP).</text>
</comment>
<dbReference type="SUPFAM" id="SSF48150">
    <property type="entry name" value="DNA-glycosylase"/>
    <property type="match status" value="1"/>
</dbReference>
<dbReference type="InterPro" id="IPR023170">
    <property type="entry name" value="HhH_base_excis_C"/>
</dbReference>
<keyword evidence="13 14" id="KW-0326">Glycosidase</keyword>
<evidence type="ECO:0000259" key="15">
    <source>
        <dbReference type="SMART" id="SM00478"/>
    </source>
</evidence>
<evidence type="ECO:0000313" key="16">
    <source>
        <dbReference type="EMBL" id="BAO83112.1"/>
    </source>
</evidence>
<evidence type="ECO:0000256" key="1">
    <source>
        <dbReference type="ARBA" id="ARBA00000843"/>
    </source>
</evidence>
<dbReference type="FunFam" id="1.10.340.30:FF:000002">
    <property type="entry name" value="Adenine DNA glycosylase"/>
    <property type="match status" value="1"/>
</dbReference>
<dbReference type="Gene3D" id="3.90.79.10">
    <property type="entry name" value="Nucleoside Triphosphate Pyrophosphohydrolase"/>
    <property type="match status" value="1"/>
</dbReference>
<dbReference type="PROSITE" id="PS00764">
    <property type="entry name" value="ENDONUCLEASE_III_1"/>
    <property type="match status" value="1"/>
</dbReference>
<comment type="similarity">
    <text evidence="3 14">Belongs to the Nth/MutY family.</text>
</comment>
<dbReference type="SUPFAM" id="SSF55811">
    <property type="entry name" value="Nudix"/>
    <property type="match status" value="1"/>
</dbReference>
<dbReference type="InterPro" id="IPR004035">
    <property type="entry name" value="Endouclease-III_FeS-bd_BS"/>
</dbReference>
<dbReference type="InterPro" id="IPR015797">
    <property type="entry name" value="NUDIX_hydrolase-like_dom_sf"/>
</dbReference>
<dbReference type="GO" id="GO:0046872">
    <property type="term" value="F:metal ion binding"/>
    <property type="evidence" value="ECO:0007669"/>
    <property type="project" value="UniProtKB-UniRule"/>
</dbReference>
<dbReference type="Pfam" id="PF14815">
    <property type="entry name" value="NUDIX_4"/>
    <property type="match status" value="1"/>
</dbReference>
<reference evidence="16 17" key="1">
    <citation type="journal article" date="2014" name="Nat. Commun.">
        <title>Physiological and genomic features of highly alkaliphilic hydrogen-utilizing Betaproteobacteria from a continental serpentinizing site.</title>
        <authorList>
            <person name="Suzuki S."/>
            <person name="Kuenen J.G."/>
            <person name="Schipper K."/>
            <person name="van der Velde S."/>
            <person name="Ishii S."/>
            <person name="Wu A."/>
            <person name="Sorokin D.Y."/>
            <person name="Tenney A."/>
            <person name="Meng X.Y."/>
            <person name="Morrill P.L."/>
            <person name="Kamagata Y."/>
            <person name="Muyzer G."/>
            <person name="Nealson K.H."/>
        </authorList>
    </citation>
    <scope>NUCLEOTIDE SEQUENCE [LARGE SCALE GENOMIC DNA]</scope>
    <source>
        <strain evidence="16 17">B1</strain>
    </source>
</reference>
<dbReference type="KEGG" id="cbab:SMCB_0884"/>
<keyword evidence="10 14" id="KW-0408">Iron</keyword>
<keyword evidence="9" id="KW-0378">Hydrolase</keyword>
<dbReference type="PANTHER" id="PTHR42944:SF1">
    <property type="entry name" value="ADENINE DNA GLYCOSYLASE"/>
    <property type="match status" value="1"/>
</dbReference>
<evidence type="ECO:0000256" key="12">
    <source>
        <dbReference type="ARBA" id="ARBA00023204"/>
    </source>
</evidence>
<dbReference type="GO" id="GO:0035485">
    <property type="term" value="F:adenine/guanine mispair binding"/>
    <property type="evidence" value="ECO:0007669"/>
    <property type="project" value="TreeGrafter"/>
</dbReference>
<dbReference type="Gene3D" id="1.10.340.30">
    <property type="entry name" value="Hypothetical protein, domain 2"/>
    <property type="match status" value="1"/>
</dbReference>
<dbReference type="PANTHER" id="PTHR42944">
    <property type="entry name" value="ADENINE DNA GLYCOSYLASE"/>
    <property type="match status" value="1"/>
</dbReference>
<keyword evidence="12" id="KW-0234">DNA repair</keyword>
<dbReference type="GO" id="GO:0000701">
    <property type="term" value="F:purine-specific mismatch base pair DNA N-glycosylase activity"/>
    <property type="evidence" value="ECO:0007669"/>
    <property type="project" value="UniProtKB-EC"/>
</dbReference>
<evidence type="ECO:0000256" key="9">
    <source>
        <dbReference type="ARBA" id="ARBA00022801"/>
    </source>
</evidence>
<dbReference type="Proteomes" id="UP000066014">
    <property type="component" value="Chromosome"/>
</dbReference>
<dbReference type="GO" id="GO:0006298">
    <property type="term" value="P:mismatch repair"/>
    <property type="evidence" value="ECO:0007669"/>
    <property type="project" value="TreeGrafter"/>
</dbReference>
<dbReference type="CDD" id="cd00056">
    <property type="entry name" value="ENDO3c"/>
    <property type="match status" value="1"/>
</dbReference>
<dbReference type="NCBIfam" id="TIGR01084">
    <property type="entry name" value="mutY"/>
    <property type="match status" value="1"/>
</dbReference>
<keyword evidence="8 14" id="KW-0227">DNA damage</keyword>
<dbReference type="Gene3D" id="1.10.1670.10">
    <property type="entry name" value="Helix-hairpin-Helix base-excision DNA repair enzymes (C-terminal)"/>
    <property type="match status" value="1"/>
</dbReference>
<evidence type="ECO:0000256" key="5">
    <source>
        <dbReference type="ARBA" id="ARBA00022023"/>
    </source>
</evidence>
<dbReference type="RefSeq" id="WP_045535350.1">
    <property type="nucleotide sequence ID" value="NZ_AP014569.1"/>
</dbReference>
<name>A0A060NMU2_9BURK</name>